<evidence type="ECO:0000313" key="3">
    <source>
        <dbReference type="EMBL" id="VAW94483.1"/>
    </source>
</evidence>
<dbReference type="PANTHER" id="PTHR38033">
    <property type="entry name" value="MEMBRANE PROTEIN-RELATED"/>
    <property type="match status" value="1"/>
</dbReference>
<dbReference type="NCBIfam" id="TIGR03349">
    <property type="entry name" value="IV_VI_DotU"/>
    <property type="match status" value="1"/>
</dbReference>
<dbReference type="Gene3D" id="1.25.40.590">
    <property type="entry name" value="Type IV / VI secretion system, DotU"/>
    <property type="match status" value="1"/>
</dbReference>
<organism evidence="3">
    <name type="scientific">hydrothermal vent metagenome</name>
    <dbReference type="NCBI Taxonomy" id="652676"/>
    <lineage>
        <taxon>unclassified sequences</taxon>
        <taxon>metagenomes</taxon>
        <taxon>ecological metagenomes</taxon>
    </lineage>
</organism>
<proteinExistence type="predicted"/>
<keyword evidence="1" id="KW-0812">Transmembrane</keyword>
<feature type="transmembrane region" description="Helical" evidence="1">
    <location>
        <begin position="188"/>
        <end position="211"/>
    </location>
</feature>
<feature type="domain" description="Type IV / VI secretion system DotU" evidence="2">
    <location>
        <begin position="9"/>
        <end position="210"/>
    </location>
</feature>
<dbReference type="NCBIfam" id="NF038228">
    <property type="entry name" value="IcmH_DotU_IVB"/>
    <property type="match status" value="1"/>
</dbReference>
<keyword evidence="1" id="KW-0472">Membrane</keyword>
<dbReference type="InterPro" id="IPR017732">
    <property type="entry name" value="T4/T6SS_DotU"/>
</dbReference>
<protein>
    <recommendedName>
        <fullName evidence="2">Type IV / VI secretion system DotU domain-containing protein</fullName>
    </recommendedName>
</protein>
<dbReference type="InterPro" id="IPR038522">
    <property type="entry name" value="T4/T6SS_DotU_sf"/>
</dbReference>
<name>A0A3B1A2Y1_9ZZZZ</name>
<sequence>MKTVLKMNPLLECCASLFAAASLFKRSDRGAKVNPKFRRVIMAGFDELERKAFEMKIPVQKVKEAKYALASYVDETVLTSNWPGRMDWMSKTLQLSFFGEHIGGESFFKHLNALRRAGDRFVDVLEIYYVCLQLGFEGKYRLRGLEQLLALQVDLRSQIEGYRKYNDNYLSPYGRPKESVMATMRREIPYWVIGTVTVAAVFFTYLGYAVVTENIAKSNVDDIANLDQKMFPKHRSTSFKRTDYQ</sequence>
<evidence type="ECO:0000259" key="2">
    <source>
        <dbReference type="Pfam" id="PF09850"/>
    </source>
</evidence>
<dbReference type="Pfam" id="PF09850">
    <property type="entry name" value="DotU"/>
    <property type="match status" value="1"/>
</dbReference>
<dbReference type="PANTHER" id="PTHR38033:SF1">
    <property type="entry name" value="DOTU FAMILY TYPE IV_VI SECRETION SYSTEM PROTEIN"/>
    <property type="match status" value="1"/>
</dbReference>
<dbReference type="AlphaFoldDB" id="A0A3B1A2Y1"/>
<accession>A0A3B1A2Y1</accession>
<dbReference type="EMBL" id="UOFR01000028">
    <property type="protein sequence ID" value="VAW94483.1"/>
    <property type="molecule type" value="Genomic_DNA"/>
</dbReference>
<keyword evidence="1" id="KW-1133">Transmembrane helix</keyword>
<evidence type="ECO:0000256" key="1">
    <source>
        <dbReference type="SAM" id="Phobius"/>
    </source>
</evidence>
<gene>
    <name evidence="3" type="ORF">MNBD_GAMMA21-2138</name>
</gene>
<reference evidence="3" key="1">
    <citation type="submission" date="2018-06" db="EMBL/GenBank/DDBJ databases">
        <authorList>
            <person name="Zhirakovskaya E."/>
        </authorList>
    </citation>
    <scope>NUCLEOTIDE SEQUENCE</scope>
</reference>